<protein>
    <submittedName>
        <fullName evidence="2">Uncharacterized protein</fullName>
    </submittedName>
</protein>
<evidence type="ECO:0000313" key="2">
    <source>
        <dbReference type="EMBL" id="MBC8674076.1"/>
    </source>
</evidence>
<dbReference type="EMBL" id="JACLAN010000006">
    <property type="protein sequence ID" value="MBC8674076.1"/>
    <property type="molecule type" value="Genomic_DNA"/>
</dbReference>
<gene>
    <name evidence="2" type="ORF">H2136_13065</name>
</gene>
<dbReference type="AlphaFoldDB" id="A0A926IZ22"/>
<feature type="compositionally biased region" description="Basic and acidic residues" evidence="1">
    <location>
        <begin position="87"/>
        <end position="96"/>
    </location>
</feature>
<evidence type="ECO:0000256" key="1">
    <source>
        <dbReference type="SAM" id="MobiDB-lite"/>
    </source>
</evidence>
<sequence>MLFTDVHDVEFLENLMGLGWLVQGAIARSGCLSEFSVSSQVHLPDNKKARWGQRAFLWVLYLLSDLQVQQRPHARMSGSVPPPDGQDGSRLHDKVL</sequence>
<name>A0A926IZ22_AERHY</name>
<proteinExistence type="predicted"/>
<feature type="region of interest" description="Disordered" evidence="1">
    <location>
        <begin position="73"/>
        <end position="96"/>
    </location>
</feature>
<accession>A0A926IZ22</accession>
<organism evidence="2">
    <name type="scientific">Aeromonas hydrophila</name>
    <dbReference type="NCBI Taxonomy" id="644"/>
    <lineage>
        <taxon>Bacteria</taxon>
        <taxon>Pseudomonadati</taxon>
        <taxon>Pseudomonadota</taxon>
        <taxon>Gammaproteobacteria</taxon>
        <taxon>Aeromonadales</taxon>
        <taxon>Aeromonadaceae</taxon>
        <taxon>Aeromonas</taxon>
    </lineage>
</organism>
<comment type="caution">
    <text evidence="2">The sequence shown here is derived from an EMBL/GenBank/DDBJ whole genome shotgun (WGS) entry which is preliminary data.</text>
</comment>
<reference evidence="2" key="1">
    <citation type="submission" date="2020-07" db="EMBL/GenBank/DDBJ databases">
        <title>Carbapenem Resistant Aeromonas hydrophila Carrying blacphA7 Isolated from Two Solid Organ Transplant Patients.</title>
        <authorList>
            <person name="Hilt E."/>
            <person name="Fitzwater S.P."/>
            <person name="Ward K."/>
            <person name="De St Maurice A."/>
            <person name="Chandrasekaran S."/>
            <person name="Garner O.B."/>
            <person name="Yang S."/>
        </authorList>
    </citation>
    <scope>NUCLEOTIDE SEQUENCE</scope>
    <source>
        <strain evidence="2">B-1</strain>
    </source>
</reference>